<name>A0ABQ7S9E4_9ACAR</name>
<dbReference type="Proteomes" id="UP000825002">
    <property type="component" value="Unassembled WGS sequence"/>
</dbReference>
<proteinExistence type="predicted"/>
<accession>A0ABQ7S9E4</accession>
<keyword evidence="1" id="KW-1133">Transmembrane helix</keyword>
<keyword evidence="3" id="KW-1185">Reference proteome</keyword>
<keyword evidence="1" id="KW-0472">Membrane</keyword>
<organism evidence="2 3">
    <name type="scientific">Fragariocoptes setiger</name>
    <dbReference type="NCBI Taxonomy" id="1670756"/>
    <lineage>
        <taxon>Eukaryota</taxon>
        <taxon>Metazoa</taxon>
        <taxon>Ecdysozoa</taxon>
        <taxon>Arthropoda</taxon>
        <taxon>Chelicerata</taxon>
        <taxon>Arachnida</taxon>
        <taxon>Acari</taxon>
        <taxon>Acariformes</taxon>
        <taxon>Trombidiformes</taxon>
        <taxon>Prostigmata</taxon>
        <taxon>Eupodina</taxon>
        <taxon>Eriophyoidea</taxon>
        <taxon>Phytoptidae</taxon>
        <taxon>Fragariocoptes</taxon>
    </lineage>
</organism>
<gene>
    <name evidence="2" type="ORF">GZH46_01502</name>
</gene>
<dbReference type="EMBL" id="JAIFTH010000274">
    <property type="protein sequence ID" value="KAG9509968.1"/>
    <property type="molecule type" value="Genomic_DNA"/>
</dbReference>
<keyword evidence="1" id="KW-0812">Transmembrane</keyword>
<reference evidence="2 3" key="1">
    <citation type="submission" date="2020-10" db="EMBL/GenBank/DDBJ databases">
        <authorList>
            <person name="Klimov P.B."/>
            <person name="Dyachkov S.M."/>
            <person name="Chetverikov P.E."/>
        </authorList>
    </citation>
    <scope>NUCLEOTIDE SEQUENCE [LARGE SCALE GENOMIC DNA]</scope>
    <source>
        <strain evidence="2">BMOC 18-1129-001#AD2665</strain>
        <tissue evidence="2">Entire mites</tissue>
    </source>
</reference>
<evidence type="ECO:0000313" key="2">
    <source>
        <dbReference type="EMBL" id="KAG9509968.1"/>
    </source>
</evidence>
<feature type="transmembrane region" description="Helical" evidence="1">
    <location>
        <begin position="6"/>
        <end position="26"/>
    </location>
</feature>
<evidence type="ECO:0000256" key="1">
    <source>
        <dbReference type="SAM" id="Phobius"/>
    </source>
</evidence>
<comment type="caution">
    <text evidence="2">The sequence shown here is derived from an EMBL/GenBank/DDBJ whole genome shotgun (WGS) entry which is preliminary data.</text>
</comment>
<sequence>MNTKRAWTATTPMCVTIVCLVVVVAGNDQYLSLKERNIEKPKKLELGTPSFVPRLGKREDTFASEAERICGQDMLCYQQLFGKQLLDSASDRDILSAYSQKATSAVEANARLVAMLTQIFDKLITSDNYDSRKSSKYEDFNNMAHKRVTFTPRVGR</sequence>
<evidence type="ECO:0000313" key="3">
    <source>
        <dbReference type="Proteomes" id="UP000825002"/>
    </source>
</evidence>
<protein>
    <submittedName>
        <fullName evidence="2">Uncharacterized protein</fullName>
    </submittedName>
</protein>